<accession>A0A1I2FZ35</accession>
<gene>
    <name evidence="8" type="ORF">SAMN05421541_10631</name>
</gene>
<dbReference type="STRING" id="35752.SAMN05421541_10631"/>
<evidence type="ECO:0000259" key="6">
    <source>
        <dbReference type="Pfam" id="PF04542"/>
    </source>
</evidence>
<dbReference type="PANTHER" id="PTHR43133:SF50">
    <property type="entry name" value="ECF RNA POLYMERASE SIGMA FACTOR SIGM"/>
    <property type="match status" value="1"/>
</dbReference>
<dbReference type="AlphaFoldDB" id="A0A1I2FZ35"/>
<dbReference type="GO" id="GO:0006352">
    <property type="term" value="P:DNA-templated transcription initiation"/>
    <property type="evidence" value="ECO:0007669"/>
    <property type="project" value="InterPro"/>
</dbReference>
<sequence>MVGMSKGSAAEDAVSELYRSCYARLVGVVALAAQSRVDGEECVQEAFLKLLGRWDHVSRLESPEIWVRTVAFRLLSNRRRKARNAVRALLRHGPAPAEPEPSADRVDVAHALRRLSLGQRQVVVMHHLLGLGVEEIAGALQIAPGTVKSRLSRGRAVLAELLPQEASHA</sequence>
<evidence type="ECO:0000256" key="4">
    <source>
        <dbReference type="ARBA" id="ARBA00023125"/>
    </source>
</evidence>
<comment type="similarity">
    <text evidence="1">Belongs to the sigma-70 factor family. ECF subfamily.</text>
</comment>
<dbReference type="PANTHER" id="PTHR43133">
    <property type="entry name" value="RNA POLYMERASE ECF-TYPE SIGMA FACTO"/>
    <property type="match status" value="1"/>
</dbReference>
<dbReference type="InterPro" id="IPR013249">
    <property type="entry name" value="RNA_pol_sigma70_r4_t2"/>
</dbReference>
<evidence type="ECO:0000256" key="2">
    <source>
        <dbReference type="ARBA" id="ARBA00023015"/>
    </source>
</evidence>
<evidence type="ECO:0000313" key="8">
    <source>
        <dbReference type="EMBL" id="SFF10068.1"/>
    </source>
</evidence>
<organism evidence="8 9">
    <name type="scientific">Actinoplanes philippinensis</name>
    <dbReference type="NCBI Taxonomy" id="35752"/>
    <lineage>
        <taxon>Bacteria</taxon>
        <taxon>Bacillati</taxon>
        <taxon>Actinomycetota</taxon>
        <taxon>Actinomycetes</taxon>
        <taxon>Micromonosporales</taxon>
        <taxon>Micromonosporaceae</taxon>
        <taxon>Actinoplanes</taxon>
    </lineage>
</organism>
<reference evidence="8 9" key="1">
    <citation type="submission" date="2016-10" db="EMBL/GenBank/DDBJ databases">
        <authorList>
            <person name="de Groot N.N."/>
        </authorList>
    </citation>
    <scope>NUCLEOTIDE SEQUENCE [LARGE SCALE GENOMIC DNA]</scope>
    <source>
        <strain evidence="8 9">DSM 43019</strain>
    </source>
</reference>
<dbReference type="CDD" id="cd06171">
    <property type="entry name" value="Sigma70_r4"/>
    <property type="match status" value="1"/>
</dbReference>
<name>A0A1I2FZ35_9ACTN</name>
<keyword evidence="3" id="KW-0731">Sigma factor</keyword>
<evidence type="ECO:0000256" key="5">
    <source>
        <dbReference type="ARBA" id="ARBA00023163"/>
    </source>
</evidence>
<keyword evidence="5" id="KW-0804">Transcription</keyword>
<dbReference type="Pfam" id="PF04542">
    <property type="entry name" value="Sigma70_r2"/>
    <property type="match status" value="1"/>
</dbReference>
<dbReference type="Gene3D" id="1.10.1740.10">
    <property type="match status" value="1"/>
</dbReference>
<dbReference type="InterPro" id="IPR007627">
    <property type="entry name" value="RNA_pol_sigma70_r2"/>
</dbReference>
<protein>
    <submittedName>
        <fullName evidence="8">RNA polymerase sigma-70 factor, ECF subfamily</fullName>
    </submittedName>
</protein>
<dbReference type="Gene3D" id="1.10.10.10">
    <property type="entry name" value="Winged helix-like DNA-binding domain superfamily/Winged helix DNA-binding domain"/>
    <property type="match status" value="1"/>
</dbReference>
<evidence type="ECO:0000256" key="1">
    <source>
        <dbReference type="ARBA" id="ARBA00010641"/>
    </source>
</evidence>
<dbReference type="GO" id="GO:0016987">
    <property type="term" value="F:sigma factor activity"/>
    <property type="evidence" value="ECO:0007669"/>
    <property type="project" value="UniProtKB-KW"/>
</dbReference>
<dbReference type="InterPro" id="IPR013324">
    <property type="entry name" value="RNA_pol_sigma_r3/r4-like"/>
</dbReference>
<dbReference type="Pfam" id="PF08281">
    <property type="entry name" value="Sigma70_r4_2"/>
    <property type="match status" value="1"/>
</dbReference>
<evidence type="ECO:0000256" key="3">
    <source>
        <dbReference type="ARBA" id="ARBA00023082"/>
    </source>
</evidence>
<dbReference type="InterPro" id="IPR039425">
    <property type="entry name" value="RNA_pol_sigma-70-like"/>
</dbReference>
<dbReference type="SUPFAM" id="SSF88659">
    <property type="entry name" value="Sigma3 and sigma4 domains of RNA polymerase sigma factors"/>
    <property type="match status" value="1"/>
</dbReference>
<dbReference type="Proteomes" id="UP000199645">
    <property type="component" value="Unassembled WGS sequence"/>
</dbReference>
<evidence type="ECO:0000259" key="7">
    <source>
        <dbReference type="Pfam" id="PF08281"/>
    </source>
</evidence>
<dbReference type="InterPro" id="IPR013325">
    <property type="entry name" value="RNA_pol_sigma_r2"/>
</dbReference>
<dbReference type="SUPFAM" id="SSF88946">
    <property type="entry name" value="Sigma2 domain of RNA polymerase sigma factors"/>
    <property type="match status" value="1"/>
</dbReference>
<proteinExistence type="inferred from homology"/>
<dbReference type="InterPro" id="IPR036388">
    <property type="entry name" value="WH-like_DNA-bd_sf"/>
</dbReference>
<keyword evidence="4" id="KW-0238">DNA-binding</keyword>
<dbReference type="NCBIfam" id="TIGR02937">
    <property type="entry name" value="sigma70-ECF"/>
    <property type="match status" value="1"/>
</dbReference>
<dbReference type="GO" id="GO:0003677">
    <property type="term" value="F:DNA binding"/>
    <property type="evidence" value="ECO:0007669"/>
    <property type="project" value="UniProtKB-KW"/>
</dbReference>
<feature type="domain" description="RNA polymerase sigma factor 70 region 4 type 2" evidence="7">
    <location>
        <begin position="107"/>
        <end position="156"/>
    </location>
</feature>
<keyword evidence="9" id="KW-1185">Reference proteome</keyword>
<dbReference type="InterPro" id="IPR014284">
    <property type="entry name" value="RNA_pol_sigma-70_dom"/>
</dbReference>
<evidence type="ECO:0000313" key="9">
    <source>
        <dbReference type="Proteomes" id="UP000199645"/>
    </source>
</evidence>
<feature type="domain" description="RNA polymerase sigma-70 region 2" evidence="6">
    <location>
        <begin position="17"/>
        <end position="83"/>
    </location>
</feature>
<dbReference type="EMBL" id="FONV01000006">
    <property type="protein sequence ID" value="SFF10068.1"/>
    <property type="molecule type" value="Genomic_DNA"/>
</dbReference>
<keyword evidence="2" id="KW-0805">Transcription regulation</keyword>